<gene>
    <name evidence="1" type="ORF">DPPLL_07570</name>
</gene>
<sequence>MVVIVFAASQIADQNRVRVSVYGDDFVLGMNLDIHLLPEGFRSPGNELFGRVNQTGDEIGNSSERKGRIRPFFEYGDIEIGSQPPGL</sequence>
<proteinExistence type="predicted"/>
<evidence type="ECO:0000313" key="1">
    <source>
        <dbReference type="EMBL" id="BDD86392.1"/>
    </source>
</evidence>
<dbReference type="Proteomes" id="UP000830055">
    <property type="component" value="Chromosome"/>
</dbReference>
<reference evidence="1 2" key="1">
    <citation type="submission" date="2022-01" db="EMBL/GenBank/DDBJ databases">
        <title>Desulfofustis limnae sp. nov., a novel mesophilic sulfate-reducing bacterium isolated from marsh soil.</title>
        <authorList>
            <person name="Watanabe M."/>
            <person name="Takahashi A."/>
            <person name="Kojima H."/>
            <person name="Fukui M."/>
        </authorList>
    </citation>
    <scope>NUCLEOTIDE SEQUENCE [LARGE SCALE GENOMIC DNA]</scope>
    <source>
        <strain evidence="1 2">PPLL</strain>
    </source>
</reference>
<name>A0ABM7W643_9BACT</name>
<keyword evidence="2" id="KW-1185">Reference proteome</keyword>
<protein>
    <submittedName>
        <fullName evidence="1">Uncharacterized protein</fullName>
    </submittedName>
</protein>
<evidence type="ECO:0000313" key="2">
    <source>
        <dbReference type="Proteomes" id="UP000830055"/>
    </source>
</evidence>
<dbReference type="EMBL" id="AP025516">
    <property type="protein sequence ID" value="BDD86392.1"/>
    <property type="molecule type" value="Genomic_DNA"/>
</dbReference>
<organism evidence="1 2">
    <name type="scientific">Desulfofustis limnaeus</name>
    <dbReference type="NCBI Taxonomy" id="2740163"/>
    <lineage>
        <taxon>Bacteria</taxon>
        <taxon>Pseudomonadati</taxon>
        <taxon>Thermodesulfobacteriota</taxon>
        <taxon>Desulfobulbia</taxon>
        <taxon>Desulfobulbales</taxon>
        <taxon>Desulfocapsaceae</taxon>
        <taxon>Desulfofustis</taxon>
    </lineage>
</organism>
<accession>A0ABM7W643</accession>